<keyword evidence="1" id="KW-0808">Transferase</keyword>
<dbReference type="GO" id="GO:0044027">
    <property type="term" value="P:negative regulation of gene expression via chromosomal CpG island methylation"/>
    <property type="evidence" value="ECO:0007669"/>
    <property type="project" value="TreeGrafter"/>
</dbReference>
<name>A0A200Q0K9_MACCD</name>
<reference evidence="1 2" key="1">
    <citation type="journal article" date="2017" name="Mol. Plant">
        <title>The Genome of Medicinal Plant Macleaya cordata Provides New Insights into Benzylisoquinoline Alkaloids Metabolism.</title>
        <authorList>
            <person name="Liu X."/>
            <person name="Liu Y."/>
            <person name="Huang P."/>
            <person name="Ma Y."/>
            <person name="Qing Z."/>
            <person name="Tang Q."/>
            <person name="Cao H."/>
            <person name="Cheng P."/>
            <person name="Zheng Y."/>
            <person name="Yuan Z."/>
            <person name="Zhou Y."/>
            <person name="Liu J."/>
            <person name="Tang Z."/>
            <person name="Zhuo Y."/>
            <person name="Zhang Y."/>
            <person name="Yu L."/>
            <person name="Huang J."/>
            <person name="Yang P."/>
            <person name="Peng Q."/>
            <person name="Zhang J."/>
            <person name="Jiang W."/>
            <person name="Zhang Z."/>
            <person name="Lin K."/>
            <person name="Ro D.K."/>
            <person name="Chen X."/>
            <person name="Xiong X."/>
            <person name="Shang Y."/>
            <person name="Huang S."/>
            <person name="Zeng J."/>
        </authorList>
    </citation>
    <scope>NUCLEOTIDE SEQUENCE [LARGE SCALE GENOMIC DNA]</scope>
    <source>
        <strain evidence="2">cv. BLH2017</strain>
        <tissue evidence="1">Root</tissue>
    </source>
</reference>
<proteinExistence type="predicted"/>
<keyword evidence="1" id="KW-0489">Methyltransferase</keyword>
<dbReference type="OMA" id="CLEDWIG"/>
<sequence>MHVFSSPQLKITLPGNVQYAAARSTSTGAPFRAITVRDTIGDLPPVGNAASKIEMEYGNEPMSWFQNQIRGNTVVLSDHISKEMNELNLIRCQRIPKRPGADWQCLPEEKVNLCTGQLVDLIPWCLPNTAKRHNQCCLEDWIGKEISQPPSQTLNPWVSYECVFTLTRLGLGLTNIDPLTRQPA</sequence>
<evidence type="ECO:0000313" key="1">
    <source>
        <dbReference type="EMBL" id="OVA03935.1"/>
    </source>
</evidence>
<dbReference type="STRING" id="56857.A0A200Q0K9"/>
<dbReference type="AlphaFoldDB" id="A0A200Q0K9"/>
<dbReference type="InParanoid" id="A0A200Q0K9"/>
<organism evidence="1 2">
    <name type="scientific">Macleaya cordata</name>
    <name type="common">Five-seeded plume-poppy</name>
    <name type="synonym">Bocconia cordata</name>
    <dbReference type="NCBI Taxonomy" id="56857"/>
    <lineage>
        <taxon>Eukaryota</taxon>
        <taxon>Viridiplantae</taxon>
        <taxon>Streptophyta</taxon>
        <taxon>Embryophyta</taxon>
        <taxon>Tracheophyta</taxon>
        <taxon>Spermatophyta</taxon>
        <taxon>Magnoliopsida</taxon>
        <taxon>Ranunculales</taxon>
        <taxon>Papaveraceae</taxon>
        <taxon>Papaveroideae</taxon>
        <taxon>Macleaya</taxon>
    </lineage>
</organism>
<dbReference type="PANTHER" id="PTHR10629:SF52">
    <property type="entry name" value="DNA (CYTOSINE-5)-METHYLTRANSFERASE 1"/>
    <property type="match status" value="1"/>
</dbReference>
<gene>
    <name evidence="1" type="ORF">BVC80_8697g21</name>
</gene>
<keyword evidence="2" id="KW-1185">Reference proteome</keyword>
<dbReference type="GO" id="GO:0003677">
    <property type="term" value="F:DNA binding"/>
    <property type="evidence" value="ECO:0007669"/>
    <property type="project" value="TreeGrafter"/>
</dbReference>
<dbReference type="OrthoDB" id="1922421at2759"/>
<dbReference type="Proteomes" id="UP000195402">
    <property type="component" value="Unassembled WGS sequence"/>
</dbReference>
<dbReference type="GO" id="GO:0032259">
    <property type="term" value="P:methylation"/>
    <property type="evidence" value="ECO:0007669"/>
    <property type="project" value="UniProtKB-KW"/>
</dbReference>
<dbReference type="GO" id="GO:0005634">
    <property type="term" value="C:nucleus"/>
    <property type="evidence" value="ECO:0007669"/>
    <property type="project" value="TreeGrafter"/>
</dbReference>
<dbReference type="FunFam" id="3.90.120.10:FF:000004">
    <property type="entry name" value="DNA (cytosine-5)-methyltransferase"/>
    <property type="match status" value="1"/>
</dbReference>
<dbReference type="PANTHER" id="PTHR10629">
    <property type="entry name" value="CYTOSINE-SPECIFIC METHYLTRANSFERASE"/>
    <property type="match status" value="1"/>
</dbReference>
<dbReference type="GO" id="GO:0003886">
    <property type="term" value="F:DNA (cytosine-5-)-methyltransferase activity"/>
    <property type="evidence" value="ECO:0007669"/>
    <property type="project" value="TreeGrafter"/>
</dbReference>
<dbReference type="InterPro" id="IPR050390">
    <property type="entry name" value="C5-Methyltransferase"/>
</dbReference>
<evidence type="ECO:0000313" key="2">
    <source>
        <dbReference type="Proteomes" id="UP000195402"/>
    </source>
</evidence>
<dbReference type="Gene3D" id="3.90.120.10">
    <property type="entry name" value="DNA Methylase, subunit A, domain 2"/>
    <property type="match status" value="1"/>
</dbReference>
<comment type="caution">
    <text evidence="1">The sequence shown here is derived from an EMBL/GenBank/DDBJ whole genome shotgun (WGS) entry which is preliminary data.</text>
</comment>
<accession>A0A200Q0K9</accession>
<protein>
    <submittedName>
        <fullName evidence="1">C-5 cytosine methyltransferase</fullName>
    </submittedName>
</protein>
<dbReference type="EMBL" id="MVGT01003459">
    <property type="protein sequence ID" value="OVA03935.1"/>
    <property type="molecule type" value="Genomic_DNA"/>
</dbReference>